<feature type="transmembrane region" description="Helical" evidence="1">
    <location>
        <begin position="93"/>
        <end position="114"/>
    </location>
</feature>
<sequence length="115" mass="12322">LNGYAGINPTWFSDTPKNPLCYNFGPSVTSGHDATFGERANELSEMIEENILAASREGAAIVSGAVEESAQATGERILAQIEKFSGVVRRVEYLAYAMVIGVVILSIGILLGRFL</sequence>
<dbReference type="RefSeq" id="WP_325801460.1">
    <property type="nucleotide sequence ID" value="NZ_JAQGFR010000182.1"/>
</dbReference>
<gene>
    <name evidence="2" type="ORF">OW717_08440</name>
</gene>
<dbReference type="EMBL" id="JAQGFR010000182">
    <property type="protein sequence ID" value="MEB8514068.1"/>
    <property type="molecule type" value="Genomic_DNA"/>
</dbReference>
<feature type="non-terminal residue" evidence="2">
    <location>
        <position position="1"/>
    </location>
</feature>
<evidence type="ECO:0000256" key="1">
    <source>
        <dbReference type="SAM" id="Phobius"/>
    </source>
</evidence>
<protein>
    <recommendedName>
        <fullName evidence="4">Methyl-accepting chemotaxis protein</fullName>
    </recommendedName>
</protein>
<organism evidence="2 3">
    <name type="scientific">Acidithiobacillus ferriphilus</name>
    <dbReference type="NCBI Taxonomy" id="1689834"/>
    <lineage>
        <taxon>Bacteria</taxon>
        <taxon>Pseudomonadati</taxon>
        <taxon>Pseudomonadota</taxon>
        <taxon>Acidithiobacillia</taxon>
        <taxon>Acidithiobacillales</taxon>
        <taxon>Acidithiobacillaceae</taxon>
        <taxon>Acidithiobacillus</taxon>
    </lineage>
</organism>
<evidence type="ECO:0000313" key="3">
    <source>
        <dbReference type="Proteomes" id="UP001308776"/>
    </source>
</evidence>
<keyword evidence="3" id="KW-1185">Reference proteome</keyword>
<name>A0ABU6FPR4_9PROT</name>
<keyword evidence="1" id="KW-0472">Membrane</keyword>
<proteinExistence type="predicted"/>
<evidence type="ECO:0008006" key="4">
    <source>
        <dbReference type="Google" id="ProtNLM"/>
    </source>
</evidence>
<dbReference type="Proteomes" id="UP001308776">
    <property type="component" value="Unassembled WGS sequence"/>
</dbReference>
<reference evidence="2 3" key="1">
    <citation type="submission" date="2022-11" db="EMBL/GenBank/DDBJ databases">
        <title>Comparative genomics analysis of Acidithiobacillus ferriphilus.</title>
        <authorList>
            <person name="Ma L."/>
        </authorList>
    </citation>
    <scope>NUCLEOTIDE SEQUENCE [LARGE SCALE GENOMIC DNA]</scope>
    <source>
        <strain evidence="2 3">DY15</strain>
    </source>
</reference>
<comment type="caution">
    <text evidence="2">The sequence shown here is derived from an EMBL/GenBank/DDBJ whole genome shotgun (WGS) entry which is preliminary data.</text>
</comment>
<keyword evidence="1" id="KW-0812">Transmembrane</keyword>
<accession>A0ABU6FPR4</accession>
<evidence type="ECO:0000313" key="2">
    <source>
        <dbReference type="EMBL" id="MEB8514068.1"/>
    </source>
</evidence>
<keyword evidence="1" id="KW-1133">Transmembrane helix</keyword>